<dbReference type="InterPro" id="IPR002549">
    <property type="entry name" value="AI-2E-like"/>
</dbReference>
<feature type="transmembrane region" description="Helical" evidence="8">
    <location>
        <begin position="323"/>
        <end position="352"/>
    </location>
</feature>
<dbReference type="GO" id="GO:0055085">
    <property type="term" value="P:transmembrane transport"/>
    <property type="evidence" value="ECO:0007669"/>
    <property type="project" value="TreeGrafter"/>
</dbReference>
<evidence type="ECO:0000256" key="4">
    <source>
        <dbReference type="ARBA" id="ARBA00022475"/>
    </source>
</evidence>
<evidence type="ECO:0000313" key="10">
    <source>
        <dbReference type="Proteomes" id="UP000061630"/>
    </source>
</evidence>
<keyword evidence="3" id="KW-0813">Transport</keyword>
<evidence type="ECO:0000256" key="8">
    <source>
        <dbReference type="SAM" id="Phobius"/>
    </source>
</evidence>
<keyword evidence="4" id="KW-1003">Cell membrane</keyword>
<dbReference type="PANTHER" id="PTHR21716:SF53">
    <property type="entry name" value="PERMEASE PERM-RELATED"/>
    <property type="match status" value="1"/>
</dbReference>
<protein>
    <submittedName>
        <fullName evidence="9">Permease</fullName>
    </submittedName>
</protein>
<feature type="transmembrane region" description="Helical" evidence="8">
    <location>
        <begin position="36"/>
        <end position="54"/>
    </location>
</feature>
<keyword evidence="7 8" id="KW-0472">Membrane</keyword>
<comment type="subcellular location">
    <subcellularLocation>
        <location evidence="1">Cell membrane</location>
        <topology evidence="1">Multi-pass membrane protein</topology>
    </subcellularLocation>
</comment>
<dbReference type="RefSeq" id="WP_060384004.1">
    <property type="nucleotide sequence ID" value="NZ_CP014141.1"/>
</dbReference>
<gene>
    <name evidence="9" type="ORF">AV541_00495</name>
</gene>
<dbReference type="KEGG" id="tpar:AV541_00495"/>
<evidence type="ECO:0000256" key="5">
    <source>
        <dbReference type="ARBA" id="ARBA00022692"/>
    </source>
</evidence>
<feature type="transmembrane region" description="Helical" evidence="8">
    <location>
        <begin position="256"/>
        <end position="281"/>
    </location>
</feature>
<evidence type="ECO:0000256" key="6">
    <source>
        <dbReference type="ARBA" id="ARBA00022989"/>
    </source>
</evidence>
<evidence type="ECO:0000256" key="2">
    <source>
        <dbReference type="ARBA" id="ARBA00009773"/>
    </source>
</evidence>
<dbReference type="Proteomes" id="UP000061630">
    <property type="component" value="Chromosome"/>
</dbReference>
<feature type="transmembrane region" description="Helical" evidence="8">
    <location>
        <begin position="66"/>
        <end position="87"/>
    </location>
</feature>
<feature type="transmembrane region" description="Helical" evidence="8">
    <location>
        <begin position="229"/>
        <end position="250"/>
    </location>
</feature>
<keyword evidence="6 8" id="KW-1133">Transmembrane helix</keyword>
<name>A0A0X8DBY3_9DEIN</name>
<sequence>MREAFLKVWENPYVRVAAYLLFFYGLFLLVARAWPALSVLLTAFAFAYLVHPLVQALERRRLPRAVGVVLVYLLLGLFLALASFLAAQTVVELSHLARELPRLLDLLLAWLVALPDRAQAMPIPESLRPVLEELTRNLQGLLQGFLEALVRWLQGLLAQGGSLLGFFTSLLGGVFQLFTALILSVYFLYDLPRLGRAALAVFPEPYQPLVQDLAAKLNASVGGYVRGQLLVALCVGFLVGLGFWLVGVPLAASLGFLAGVFNLIPFVGVVVSGVPALLLAATGGLGKAALALLVMVAANQLEAHVLGPLIVGRATRLHPVTAIAAILTGGTLFGLWGALLAVPAAAFLKVLLEDYYKGSRFYREG</sequence>
<dbReference type="AlphaFoldDB" id="A0A0X8DBY3"/>
<dbReference type="Pfam" id="PF01594">
    <property type="entry name" value="AI-2E_transport"/>
    <property type="match status" value="1"/>
</dbReference>
<evidence type="ECO:0000256" key="7">
    <source>
        <dbReference type="ARBA" id="ARBA00023136"/>
    </source>
</evidence>
<evidence type="ECO:0000313" key="9">
    <source>
        <dbReference type="EMBL" id="AMA74900.1"/>
    </source>
</evidence>
<dbReference type="GO" id="GO:0005886">
    <property type="term" value="C:plasma membrane"/>
    <property type="evidence" value="ECO:0007669"/>
    <property type="project" value="UniProtKB-SubCell"/>
</dbReference>
<dbReference type="PANTHER" id="PTHR21716">
    <property type="entry name" value="TRANSMEMBRANE PROTEIN"/>
    <property type="match status" value="1"/>
</dbReference>
<feature type="transmembrane region" description="Helical" evidence="8">
    <location>
        <begin position="288"/>
        <end position="311"/>
    </location>
</feature>
<proteinExistence type="inferred from homology"/>
<evidence type="ECO:0000256" key="1">
    <source>
        <dbReference type="ARBA" id="ARBA00004651"/>
    </source>
</evidence>
<dbReference type="EMBL" id="CP014141">
    <property type="protein sequence ID" value="AMA74900.1"/>
    <property type="molecule type" value="Genomic_DNA"/>
</dbReference>
<keyword evidence="5 8" id="KW-0812">Transmembrane</keyword>
<feature type="transmembrane region" description="Helical" evidence="8">
    <location>
        <begin position="163"/>
        <end position="189"/>
    </location>
</feature>
<reference evidence="9 10" key="1">
    <citation type="submission" date="2016-01" db="EMBL/GenBank/DDBJ databases">
        <title>Genome sequence of Thermus parvatiensis, a thermophile isolated from a hot water spring.</title>
        <authorList>
            <person name="Tripathi C."/>
            <person name="Lal R."/>
        </authorList>
    </citation>
    <scope>NUCLEOTIDE SEQUENCE [LARGE SCALE GENOMIC DNA]</scope>
    <source>
        <strain evidence="9 10">RL</strain>
    </source>
</reference>
<feature type="transmembrane region" description="Helical" evidence="8">
    <location>
        <begin position="12"/>
        <end position="30"/>
    </location>
</feature>
<evidence type="ECO:0000256" key="3">
    <source>
        <dbReference type="ARBA" id="ARBA00022448"/>
    </source>
</evidence>
<accession>A0A0X8DBY3</accession>
<comment type="similarity">
    <text evidence="2">Belongs to the autoinducer-2 exporter (AI-2E) (TC 2.A.86) family.</text>
</comment>
<organism evidence="9 10">
    <name type="scientific">Thermus parvatiensis</name>
    <dbReference type="NCBI Taxonomy" id="456163"/>
    <lineage>
        <taxon>Bacteria</taxon>
        <taxon>Thermotogati</taxon>
        <taxon>Deinococcota</taxon>
        <taxon>Deinococci</taxon>
        <taxon>Thermales</taxon>
        <taxon>Thermaceae</taxon>
        <taxon>Thermus</taxon>
    </lineage>
</organism>